<dbReference type="STRING" id="1572751.PK98_02425"/>
<dbReference type="InterPro" id="IPR002123">
    <property type="entry name" value="Plipid/glycerol_acylTrfase"/>
</dbReference>
<dbReference type="GO" id="GO:0006654">
    <property type="term" value="P:phosphatidic acid biosynthetic process"/>
    <property type="evidence" value="ECO:0007669"/>
    <property type="project" value="TreeGrafter"/>
</dbReference>
<comment type="caution">
    <text evidence="6">The sequence shown here is derived from an EMBL/GenBank/DDBJ whole genome shotgun (WGS) entry which is preliminary data.</text>
</comment>
<name>A0A0B2C350_9SPHN</name>
<dbReference type="Proteomes" id="UP000030988">
    <property type="component" value="Unassembled WGS sequence"/>
</dbReference>
<dbReference type="Pfam" id="PF01553">
    <property type="entry name" value="Acyltransferase"/>
    <property type="match status" value="1"/>
</dbReference>
<keyword evidence="7" id="KW-1185">Reference proteome</keyword>
<dbReference type="PANTHER" id="PTHR10434">
    <property type="entry name" value="1-ACYL-SN-GLYCEROL-3-PHOSPHATE ACYLTRANSFERASE"/>
    <property type="match status" value="1"/>
</dbReference>
<evidence type="ECO:0000256" key="1">
    <source>
        <dbReference type="ARBA" id="ARBA00005189"/>
    </source>
</evidence>
<dbReference type="AlphaFoldDB" id="A0A0B2C350"/>
<evidence type="ECO:0000256" key="2">
    <source>
        <dbReference type="ARBA" id="ARBA00022679"/>
    </source>
</evidence>
<dbReference type="SUPFAM" id="SSF69593">
    <property type="entry name" value="Glycerol-3-phosphate (1)-acyltransferase"/>
    <property type="match status" value="1"/>
</dbReference>
<keyword evidence="3" id="KW-0012">Acyltransferase</keyword>
<evidence type="ECO:0000256" key="3">
    <source>
        <dbReference type="ARBA" id="ARBA00023315"/>
    </source>
</evidence>
<dbReference type="GO" id="GO:0003841">
    <property type="term" value="F:1-acylglycerol-3-phosphate O-acyltransferase activity"/>
    <property type="evidence" value="ECO:0007669"/>
    <property type="project" value="TreeGrafter"/>
</dbReference>
<evidence type="ECO:0000313" key="6">
    <source>
        <dbReference type="EMBL" id="KHL26672.1"/>
    </source>
</evidence>
<proteinExistence type="predicted"/>
<sequence>MTGWLPPVRVAAILALFVAIILPHLLLSLFGLRRAIPPHFLGAVGWLAGLRVTIVGRAASGQLLLIGNHTSWLDILALGGACRAAFVAKGTLANNRLLGWLCAQNDTLFIARERRGAVSQQVGQLRAALAKRRMCVFPEGTTADGTRLLPFKSALLSAAEGAQGVTVQPVAFEYQDAPAVAWTDAEPGADNIRRLLARREPIRLTIHFLPPLDAAALATRKTMAEAAQGRIAAALALPIGAPIP</sequence>
<accession>A0A0B2C350</accession>
<feature type="domain" description="Phospholipid/glycerol acyltransferase" evidence="5">
    <location>
        <begin position="63"/>
        <end position="175"/>
    </location>
</feature>
<dbReference type="PANTHER" id="PTHR10434:SF11">
    <property type="entry name" value="1-ACYL-SN-GLYCEROL-3-PHOSPHATE ACYLTRANSFERASE"/>
    <property type="match status" value="1"/>
</dbReference>
<dbReference type="CDD" id="cd07989">
    <property type="entry name" value="LPLAT_AGPAT-like"/>
    <property type="match status" value="1"/>
</dbReference>
<evidence type="ECO:0000313" key="7">
    <source>
        <dbReference type="Proteomes" id="UP000030988"/>
    </source>
</evidence>
<keyword evidence="4" id="KW-1133">Transmembrane helix</keyword>
<feature type="transmembrane region" description="Helical" evidence="4">
    <location>
        <begin position="12"/>
        <end position="32"/>
    </location>
</feature>
<keyword evidence="4" id="KW-0472">Membrane</keyword>
<dbReference type="EMBL" id="JTDN01000001">
    <property type="protein sequence ID" value="KHL26672.1"/>
    <property type="molecule type" value="Genomic_DNA"/>
</dbReference>
<protein>
    <recommendedName>
        <fullName evidence="5">Phospholipid/glycerol acyltransferase domain-containing protein</fullName>
    </recommendedName>
</protein>
<keyword evidence="4" id="KW-0812">Transmembrane</keyword>
<reference evidence="6 7" key="1">
    <citation type="submission" date="2014-11" db="EMBL/GenBank/DDBJ databases">
        <title>Draft genome sequence of Kirrobacter mercurialis.</title>
        <authorList>
            <person name="Coil D.A."/>
            <person name="Eisen J.A."/>
        </authorList>
    </citation>
    <scope>NUCLEOTIDE SEQUENCE [LARGE SCALE GENOMIC DNA]</scope>
    <source>
        <strain evidence="6 7">Coronado</strain>
    </source>
</reference>
<evidence type="ECO:0000256" key="4">
    <source>
        <dbReference type="SAM" id="Phobius"/>
    </source>
</evidence>
<dbReference type="SMART" id="SM00563">
    <property type="entry name" value="PlsC"/>
    <property type="match status" value="1"/>
</dbReference>
<evidence type="ECO:0000259" key="5">
    <source>
        <dbReference type="SMART" id="SM00563"/>
    </source>
</evidence>
<gene>
    <name evidence="6" type="ORF">PK98_02425</name>
</gene>
<keyword evidence="2" id="KW-0808">Transferase</keyword>
<organism evidence="6 7">
    <name type="scientific">Croceibacterium mercuriale</name>
    <dbReference type="NCBI Taxonomy" id="1572751"/>
    <lineage>
        <taxon>Bacteria</taxon>
        <taxon>Pseudomonadati</taxon>
        <taxon>Pseudomonadota</taxon>
        <taxon>Alphaproteobacteria</taxon>
        <taxon>Sphingomonadales</taxon>
        <taxon>Erythrobacteraceae</taxon>
        <taxon>Croceibacterium</taxon>
    </lineage>
</organism>
<comment type="pathway">
    <text evidence="1">Lipid metabolism.</text>
</comment>